<dbReference type="GeneID" id="1020944"/>
<name>Q8NLE0_CORGL</name>
<dbReference type="InterPro" id="IPR003848">
    <property type="entry name" value="DUF218"/>
</dbReference>
<dbReference type="BioCyc" id="CORYNE:G18NG-12623-MONOMER"/>
<keyword evidence="3" id="KW-1185">Reference proteome</keyword>
<dbReference type="SMR" id="Q8NLE0"/>
<dbReference type="Pfam" id="PF02698">
    <property type="entry name" value="DUF218"/>
    <property type="match status" value="1"/>
</dbReference>
<evidence type="ECO:0000259" key="1">
    <source>
        <dbReference type="Pfam" id="PF02698"/>
    </source>
</evidence>
<dbReference type="RefSeq" id="WP_011266055.1">
    <property type="nucleotide sequence ID" value="NC_003450.3"/>
</dbReference>
<proteinExistence type="predicted"/>
<dbReference type="eggNOG" id="COG1434">
    <property type="taxonomic scope" value="Bacteria"/>
</dbReference>
<evidence type="ECO:0000313" key="3">
    <source>
        <dbReference type="Proteomes" id="UP000000582"/>
    </source>
</evidence>
<dbReference type="EMBL" id="BA000036">
    <property type="protein sequence ID" value="BAC00396.1"/>
    <property type="molecule type" value="Genomic_DNA"/>
</dbReference>
<dbReference type="CDD" id="cd06259">
    <property type="entry name" value="YdcF-like"/>
    <property type="match status" value="1"/>
</dbReference>
<dbReference type="PATRIC" id="fig|196627.13.peg.2937"/>
<reference evidence="3" key="1">
    <citation type="journal article" date="2003" name="Appl. Microbiol. Biotechnol.">
        <title>The Corynebacterium glutamicum genome: features and impacts on biotechnological processes.</title>
        <authorList>
            <person name="Ikeda M."/>
            <person name="Nakagawa S."/>
        </authorList>
    </citation>
    <scope>NUCLEOTIDE SEQUENCE [LARGE SCALE GENOMIC DNA]</scope>
    <source>
        <strain evidence="3">ATCC 13032 / DSM 20300 / BCRC 11384 / JCM 1318 / LMG 3730 / NCIMB 10025</strain>
    </source>
</reference>
<dbReference type="AlphaFoldDB" id="Q8NLE0"/>
<evidence type="ECO:0000313" key="2">
    <source>
        <dbReference type="EMBL" id="BAC00396.1"/>
    </source>
</evidence>
<organism evidence="2 3">
    <name type="scientific">Corynebacterium glutamicum (strain ATCC 13032 / DSM 20300 / JCM 1318 / BCRC 11384 / CCUG 27702 / LMG 3730 / NBRC 12168 / NCIMB 10025 / NRRL B-2784 / 534)</name>
    <dbReference type="NCBI Taxonomy" id="196627"/>
    <lineage>
        <taxon>Bacteria</taxon>
        <taxon>Bacillati</taxon>
        <taxon>Actinomycetota</taxon>
        <taxon>Actinomycetes</taxon>
        <taxon>Mycobacteriales</taxon>
        <taxon>Corynebacteriaceae</taxon>
        <taxon>Corynebacterium</taxon>
    </lineage>
</organism>
<accession>Q8NLE0</accession>
<feature type="domain" description="DUF218" evidence="1">
    <location>
        <begin position="45"/>
        <end position="175"/>
    </location>
</feature>
<dbReference type="STRING" id="196627.cg3330"/>
<dbReference type="KEGG" id="cgb:cg3330"/>
<accession>Q6M1K6</accession>
<dbReference type="OrthoDB" id="4772924at2"/>
<protein>
    <recommendedName>
        <fullName evidence="1">DUF218 domain-containing protein</fullName>
    </recommendedName>
</protein>
<dbReference type="KEGG" id="cgl:Cgl3002"/>
<sequence length="191" mass="21115">MWIVLKIRRLLLRRVLPLLITLALLCGLVLAWFIYPAKAEPKKVDVVLVLAGSSDGRHEYGAELVEEGYASNYVVSNPSGSKDKVGYAHCAGKSRPKNAESFCMDPYPVITSGEARTFNELAKKEGWESVLVVTSRTHTQRVRTMFDQCYTGDSTVLNVNSLGRTGLHNAVLHEIGGFIKFWITAPCADTN</sequence>
<dbReference type="Proteomes" id="UP000000582">
    <property type="component" value="Chromosome"/>
</dbReference>
<dbReference type="HOGENOM" id="CLU_103289_1_0_11"/>
<gene>
    <name evidence="2" type="ordered locus">Cgl3002</name>
</gene>